<keyword evidence="3" id="KW-1185">Reference proteome</keyword>
<evidence type="ECO:0000256" key="1">
    <source>
        <dbReference type="SAM" id="Phobius"/>
    </source>
</evidence>
<dbReference type="AlphaFoldDB" id="A0A5C6AY14"/>
<keyword evidence="1" id="KW-0812">Transmembrane</keyword>
<dbReference type="InterPro" id="IPR011223">
    <property type="entry name" value="UCP028770"/>
</dbReference>
<comment type="caution">
    <text evidence="2">The sequence shown here is derived from an EMBL/GenBank/DDBJ whole genome shotgun (WGS) entry which is preliminary data.</text>
</comment>
<keyword evidence="1" id="KW-0472">Membrane</keyword>
<dbReference type="Pfam" id="PF11742">
    <property type="entry name" value="DUF3302"/>
    <property type="match status" value="1"/>
</dbReference>
<dbReference type="OrthoDB" id="288120at2"/>
<reference evidence="2 3" key="1">
    <citation type="submission" date="2019-02" db="EMBL/GenBank/DDBJ databases">
        <title>Deep-cultivation of Planctomycetes and their phenomic and genomic characterization uncovers novel biology.</title>
        <authorList>
            <person name="Wiegand S."/>
            <person name="Jogler M."/>
            <person name="Boedeker C."/>
            <person name="Pinto D."/>
            <person name="Vollmers J."/>
            <person name="Rivas-Marin E."/>
            <person name="Kohn T."/>
            <person name="Peeters S.H."/>
            <person name="Heuer A."/>
            <person name="Rast P."/>
            <person name="Oberbeckmann S."/>
            <person name="Bunk B."/>
            <person name="Jeske O."/>
            <person name="Meyerdierks A."/>
            <person name="Storesund J.E."/>
            <person name="Kallscheuer N."/>
            <person name="Luecker S."/>
            <person name="Lage O.M."/>
            <person name="Pohl T."/>
            <person name="Merkel B.J."/>
            <person name="Hornburger P."/>
            <person name="Mueller R.-W."/>
            <person name="Bruemmer F."/>
            <person name="Labrenz M."/>
            <person name="Spormann A.M."/>
            <person name="Op Den Camp H."/>
            <person name="Overmann J."/>
            <person name="Amann R."/>
            <person name="Jetten M.S.M."/>
            <person name="Mascher T."/>
            <person name="Medema M.H."/>
            <person name="Devos D.P."/>
            <person name="Kaster A.-K."/>
            <person name="Ovreas L."/>
            <person name="Rohde M."/>
            <person name="Galperin M.Y."/>
            <person name="Jogler C."/>
        </authorList>
    </citation>
    <scope>NUCLEOTIDE SEQUENCE [LARGE SCALE GENOMIC DNA]</scope>
    <source>
        <strain evidence="2 3">Pla52n</strain>
    </source>
</reference>
<dbReference type="Proteomes" id="UP000320176">
    <property type="component" value="Unassembled WGS sequence"/>
</dbReference>
<evidence type="ECO:0000313" key="3">
    <source>
        <dbReference type="Proteomes" id="UP000320176"/>
    </source>
</evidence>
<feature type="transmembrane region" description="Helical" evidence="1">
    <location>
        <begin position="12"/>
        <end position="37"/>
    </location>
</feature>
<sequence>MEFQFESMGPTLRIVVLIFLLVFLLIIIGVVVGLAALPGMIARKRNHPQASAINVAGWLGLPTGIVWVLAMVGAHWDPTVIKAAGSTSTDSADELDQAALSNRLADKLAALESSLNKIETAVQGTSK</sequence>
<feature type="transmembrane region" description="Helical" evidence="1">
    <location>
        <begin position="58"/>
        <end position="76"/>
    </location>
</feature>
<protein>
    <submittedName>
        <fullName evidence="2">Inner membrane protein YiaW</fullName>
    </submittedName>
</protein>
<name>A0A5C6AY14_9BACT</name>
<dbReference type="EMBL" id="SJPN01000003">
    <property type="protein sequence ID" value="TWU04347.1"/>
    <property type="molecule type" value="Genomic_DNA"/>
</dbReference>
<gene>
    <name evidence="2" type="primary">yiaW</name>
    <name evidence="2" type="ORF">Pla52n_23870</name>
</gene>
<accession>A0A5C6AY14</accession>
<proteinExistence type="predicted"/>
<keyword evidence="1" id="KW-1133">Transmembrane helix</keyword>
<organism evidence="2 3">
    <name type="scientific">Stieleria varia</name>
    <dbReference type="NCBI Taxonomy" id="2528005"/>
    <lineage>
        <taxon>Bacteria</taxon>
        <taxon>Pseudomonadati</taxon>
        <taxon>Planctomycetota</taxon>
        <taxon>Planctomycetia</taxon>
        <taxon>Pirellulales</taxon>
        <taxon>Pirellulaceae</taxon>
        <taxon>Stieleria</taxon>
    </lineage>
</organism>
<evidence type="ECO:0000313" key="2">
    <source>
        <dbReference type="EMBL" id="TWU04347.1"/>
    </source>
</evidence>
<dbReference type="RefSeq" id="WP_146519781.1">
    <property type="nucleotide sequence ID" value="NZ_CP151726.1"/>
</dbReference>